<evidence type="ECO:0000313" key="1">
    <source>
        <dbReference type="EMBL" id="KAK9107538.1"/>
    </source>
</evidence>
<reference evidence="1 2" key="1">
    <citation type="submission" date="2024-01" db="EMBL/GenBank/DDBJ databases">
        <title>Genome assemblies of Stephania.</title>
        <authorList>
            <person name="Yang L."/>
        </authorList>
    </citation>
    <scope>NUCLEOTIDE SEQUENCE [LARGE SCALE GENOMIC DNA]</scope>
    <source>
        <strain evidence="1">YNDBR</strain>
        <tissue evidence="1">Leaf</tissue>
    </source>
</reference>
<organism evidence="1 2">
    <name type="scientific">Stephania yunnanensis</name>
    <dbReference type="NCBI Taxonomy" id="152371"/>
    <lineage>
        <taxon>Eukaryota</taxon>
        <taxon>Viridiplantae</taxon>
        <taxon>Streptophyta</taxon>
        <taxon>Embryophyta</taxon>
        <taxon>Tracheophyta</taxon>
        <taxon>Spermatophyta</taxon>
        <taxon>Magnoliopsida</taxon>
        <taxon>Ranunculales</taxon>
        <taxon>Menispermaceae</taxon>
        <taxon>Menispermoideae</taxon>
        <taxon>Cissampelideae</taxon>
        <taxon>Stephania</taxon>
    </lineage>
</organism>
<protein>
    <submittedName>
        <fullName evidence="1">Uncharacterized protein</fullName>
    </submittedName>
</protein>
<proteinExistence type="predicted"/>
<dbReference type="EMBL" id="JBBNAF010000010">
    <property type="protein sequence ID" value="KAK9107538.1"/>
    <property type="molecule type" value="Genomic_DNA"/>
</dbReference>
<comment type="caution">
    <text evidence="1">The sequence shown here is derived from an EMBL/GenBank/DDBJ whole genome shotgun (WGS) entry which is preliminary data.</text>
</comment>
<sequence length="161" mass="17659">MADEMAGDRVKVLVKCKDMNRGLVKHRDSDRDNMFHTDREGRRQMVCSLLGGHGGAQLVTGEPSLSRRSLARRGGAQPYRWLPARNRGHDLESQYLVGMRCALSGAPLISLIRDILGSPEPLPLPARYPAGPSTQPESSACWSAAVADFPHQQRHPSAIPL</sequence>
<dbReference type="AlphaFoldDB" id="A0AAP0FH68"/>
<keyword evidence="2" id="KW-1185">Reference proteome</keyword>
<name>A0AAP0FH68_9MAGN</name>
<evidence type="ECO:0000313" key="2">
    <source>
        <dbReference type="Proteomes" id="UP001420932"/>
    </source>
</evidence>
<dbReference type="Proteomes" id="UP001420932">
    <property type="component" value="Unassembled WGS sequence"/>
</dbReference>
<gene>
    <name evidence="1" type="ORF">Syun_023549</name>
</gene>
<accession>A0AAP0FH68</accession>